<dbReference type="Pfam" id="PF00765">
    <property type="entry name" value="Autoind_synth"/>
    <property type="match status" value="1"/>
</dbReference>
<evidence type="ECO:0000256" key="8">
    <source>
        <dbReference type="RuleBase" id="RU361135"/>
    </source>
</evidence>
<accession>A0A2N7W0Y3</accession>
<comment type="caution">
    <text evidence="9">The sequence shown here is derived from an EMBL/GenBank/DDBJ whole genome shotgun (WGS) entry which is preliminary data.</text>
</comment>
<dbReference type="InterPro" id="IPR001690">
    <property type="entry name" value="Autoind_synthase"/>
</dbReference>
<comment type="catalytic activity">
    <reaction evidence="6 8">
        <text>a fatty acyl-[ACP] + S-adenosyl-L-methionine = an N-acyl-L-homoserine lactone + S-methyl-5'-thioadenosine + holo-[ACP] + H(+)</text>
        <dbReference type="Rhea" id="RHEA:10096"/>
        <dbReference type="Rhea" id="RHEA-COMP:9685"/>
        <dbReference type="Rhea" id="RHEA-COMP:14125"/>
        <dbReference type="ChEBI" id="CHEBI:15378"/>
        <dbReference type="ChEBI" id="CHEBI:17509"/>
        <dbReference type="ChEBI" id="CHEBI:55474"/>
        <dbReference type="ChEBI" id="CHEBI:59789"/>
        <dbReference type="ChEBI" id="CHEBI:64479"/>
        <dbReference type="ChEBI" id="CHEBI:138651"/>
        <dbReference type="EC" id="2.3.1.184"/>
    </reaction>
</comment>
<dbReference type="OrthoDB" id="6023281at2"/>
<dbReference type="GO" id="GO:0007165">
    <property type="term" value="P:signal transduction"/>
    <property type="evidence" value="ECO:0007669"/>
    <property type="project" value="TreeGrafter"/>
</dbReference>
<evidence type="ECO:0000256" key="2">
    <source>
        <dbReference type="ARBA" id="ARBA00022654"/>
    </source>
</evidence>
<dbReference type="InterPro" id="IPR018311">
    <property type="entry name" value="Autoind_synth_CS"/>
</dbReference>
<dbReference type="SUPFAM" id="SSF55729">
    <property type="entry name" value="Acyl-CoA N-acyltransferases (Nat)"/>
    <property type="match status" value="1"/>
</dbReference>
<dbReference type="EMBL" id="PNYA01000002">
    <property type="protein sequence ID" value="PMS23076.1"/>
    <property type="molecule type" value="Genomic_DNA"/>
</dbReference>
<evidence type="ECO:0000256" key="1">
    <source>
        <dbReference type="ARBA" id="ARBA00012340"/>
    </source>
</evidence>
<evidence type="ECO:0000256" key="5">
    <source>
        <dbReference type="ARBA" id="ARBA00022929"/>
    </source>
</evidence>
<sequence length="219" mass="24331">MLRFLSGTGAELSSETMHRLAQYRHTVFIQKLGWPLSTNDGLESDGFDHADTLYVIAHDRNGTVHGCARLLPTNEPYLLGEVFPGLMGDTALPRAADVWELSRFAISMPASEMLSAKDAWENTCNLMAEIVRVARAHGARRLIAFSVLGNERLLRRMGVNVQRAAPPQLIDGKPTLPFWIEIDRQTLDALDIEPAPAWLPMRAPDRHSAPERGALERLG</sequence>
<keyword evidence="3 8" id="KW-0808">Transferase</keyword>
<evidence type="ECO:0000256" key="7">
    <source>
        <dbReference type="PROSITE-ProRule" id="PRU00533"/>
    </source>
</evidence>
<dbReference type="PANTHER" id="PTHR39322">
    <property type="entry name" value="ACYL-HOMOSERINE-LACTONE SYNTHASE"/>
    <property type="match status" value="1"/>
</dbReference>
<gene>
    <name evidence="9" type="ORF">C0Z18_02325</name>
</gene>
<comment type="similarity">
    <text evidence="7 8">Belongs to the autoinducer synthase family.</text>
</comment>
<evidence type="ECO:0000313" key="10">
    <source>
        <dbReference type="Proteomes" id="UP000235616"/>
    </source>
</evidence>
<dbReference type="AlphaFoldDB" id="A0A2N7W0Y3"/>
<dbReference type="InterPro" id="IPR016181">
    <property type="entry name" value="Acyl_CoA_acyltransferase"/>
</dbReference>
<dbReference type="PANTHER" id="PTHR39322:SF1">
    <property type="entry name" value="ISOVALERYL-HOMOSERINE LACTONE SYNTHASE"/>
    <property type="match status" value="1"/>
</dbReference>
<keyword evidence="4 8" id="KW-0949">S-adenosyl-L-methionine</keyword>
<dbReference type="Gene3D" id="3.40.630.30">
    <property type="match status" value="1"/>
</dbReference>
<dbReference type="PRINTS" id="PR01549">
    <property type="entry name" value="AUTOINDCRSYN"/>
</dbReference>
<reference evidence="9 10" key="1">
    <citation type="submission" date="2018-01" db="EMBL/GenBank/DDBJ databases">
        <title>Whole genome analyses suggest that Burkholderia sensu lato contains two further novel genera in the rhizoxinica-symbiotica group Mycetohabitans gen. nov., and Trinickia gen. nov.: implications for the evolution of diazotrophy and nodulation in the Burkholderiaceae.</title>
        <authorList>
            <person name="Estrada-de los Santos P."/>
            <person name="Palmer M."/>
            <person name="Chavez-Ramirez B."/>
            <person name="Beukes C."/>
            <person name="Steenkamp E.T."/>
            <person name="Hirsch A.M."/>
            <person name="Manyaka P."/>
            <person name="Maluk M."/>
            <person name="Lafos M."/>
            <person name="Crook M."/>
            <person name="Gross E."/>
            <person name="Simon M.F."/>
            <person name="Bueno dos Reis Junior F."/>
            <person name="Poole P.S."/>
            <person name="Venter S.N."/>
            <person name="James E.K."/>
        </authorList>
    </citation>
    <scope>NUCLEOTIDE SEQUENCE [LARGE SCALE GENOMIC DNA]</scope>
    <source>
        <strain evidence="9 10">GIMN1.004</strain>
    </source>
</reference>
<keyword evidence="10" id="KW-1185">Reference proteome</keyword>
<evidence type="ECO:0000313" key="9">
    <source>
        <dbReference type="EMBL" id="PMS23076.1"/>
    </source>
</evidence>
<proteinExistence type="inferred from homology"/>
<protein>
    <recommendedName>
        <fullName evidence="1 8">Acyl-homoserine-lactone synthase</fullName>
        <ecNumber evidence="1 8">2.3.1.184</ecNumber>
    </recommendedName>
    <alternativeName>
        <fullName evidence="8">Autoinducer synthesis protein</fullName>
    </alternativeName>
</protein>
<dbReference type="PROSITE" id="PS51187">
    <property type="entry name" value="AUTOINDUCER_SYNTH_2"/>
    <property type="match status" value="1"/>
</dbReference>
<dbReference type="GO" id="GO:0009372">
    <property type="term" value="P:quorum sensing"/>
    <property type="evidence" value="ECO:0007669"/>
    <property type="project" value="UniProtKB-UniRule"/>
</dbReference>
<dbReference type="EC" id="2.3.1.184" evidence="1 8"/>
<evidence type="ECO:0000256" key="6">
    <source>
        <dbReference type="ARBA" id="ARBA00048576"/>
    </source>
</evidence>
<organism evidence="9 10">
    <name type="scientific">Trinickia dabaoshanensis</name>
    <dbReference type="NCBI Taxonomy" id="564714"/>
    <lineage>
        <taxon>Bacteria</taxon>
        <taxon>Pseudomonadati</taxon>
        <taxon>Pseudomonadota</taxon>
        <taxon>Betaproteobacteria</taxon>
        <taxon>Burkholderiales</taxon>
        <taxon>Burkholderiaceae</taxon>
        <taxon>Trinickia</taxon>
    </lineage>
</organism>
<dbReference type="PROSITE" id="PS00949">
    <property type="entry name" value="AUTOINDUCER_SYNTH_1"/>
    <property type="match status" value="1"/>
</dbReference>
<dbReference type="Proteomes" id="UP000235616">
    <property type="component" value="Unassembled WGS sequence"/>
</dbReference>
<evidence type="ECO:0000256" key="4">
    <source>
        <dbReference type="ARBA" id="ARBA00022691"/>
    </source>
</evidence>
<evidence type="ECO:0000256" key="3">
    <source>
        <dbReference type="ARBA" id="ARBA00022679"/>
    </source>
</evidence>
<keyword evidence="5 7" id="KW-0071">Autoinducer synthesis</keyword>
<keyword evidence="2 7" id="KW-0673">Quorum sensing</keyword>
<name>A0A2N7W0Y3_9BURK</name>
<dbReference type="RefSeq" id="WP_102643766.1">
    <property type="nucleotide sequence ID" value="NZ_PNYA01000002.1"/>
</dbReference>
<dbReference type="GO" id="GO:0061579">
    <property type="term" value="F:N-acyl homoserine lactone synthase activity"/>
    <property type="evidence" value="ECO:0007669"/>
    <property type="project" value="UniProtKB-UniRule"/>
</dbReference>